<dbReference type="OrthoDB" id="1679638at2759"/>
<dbReference type="GO" id="GO:0070761">
    <property type="term" value="C:pre-snoRNP complex"/>
    <property type="evidence" value="ECO:0007669"/>
    <property type="project" value="TreeGrafter"/>
</dbReference>
<reference evidence="6 7" key="1">
    <citation type="submission" date="2015-01" db="EMBL/GenBank/DDBJ databases">
        <title>Genome of allotetraploid Gossypium barbadense reveals genomic plasticity and fiber elongation in cotton evolution.</title>
        <authorList>
            <person name="Chen X."/>
            <person name="Liu X."/>
            <person name="Zhao B."/>
            <person name="Zheng H."/>
            <person name="Hu Y."/>
            <person name="Lu G."/>
            <person name="Yang C."/>
            <person name="Chen J."/>
            <person name="Shan C."/>
            <person name="Zhang L."/>
            <person name="Zhou Y."/>
            <person name="Wang L."/>
            <person name="Guo W."/>
            <person name="Bai Y."/>
            <person name="Ruan J."/>
            <person name="Shangguan X."/>
            <person name="Mao Y."/>
            <person name="Jiang J."/>
            <person name="Zhu Y."/>
            <person name="Lei J."/>
            <person name="Kang H."/>
            <person name="Chen S."/>
            <person name="He X."/>
            <person name="Wang R."/>
            <person name="Wang Y."/>
            <person name="Chen J."/>
            <person name="Wang L."/>
            <person name="Yu S."/>
            <person name="Wang B."/>
            <person name="Wei J."/>
            <person name="Song S."/>
            <person name="Lu X."/>
            <person name="Gao Z."/>
            <person name="Gu W."/>
            <person name="Deng X."/>
            <person name="Ma D."/>
            <person name="Wang S."/>
            <person name="Liang W."/>
            <person name="Fang L."/>
            <person name="Cai C."/>
            <person name="Zhu X."/>
            <person name="Zhou B."/>
            <person name="Zhang Y."/>
            <person name="Chen Z."/>
            <person name="Xu S."/>
            <person name="Zhu R."/>
            <person name="Wang S."/>
            <person name="Zhang T."/>
            <person name="Zhao G."/>
        </authorList>
    </citation>
    <scope>NUCLEOTIDE SEQUENCE [LARGE SCALE GENOMIC DNA]</scope>
    <source>
        <strain evidence="7">cv. Xinhai21</strain>
        <tissue evidence="6">Leaf</tissue>
    </source>
</reference>
<dbReference type="GO" id="GO:0048254">
    <property type="term" value="P:snoRNA localization"/>
    <property type="evidence" value="ECO:0007669"/>
    <property type="project" value="TreeGrafter"/>
</dbReference>
<dbReference type="Proteomes" id="UP000239757">
    <property type="component" value="Unassembled WGS sequence"/>
</dbReference>
<dbReference type="InterPro" id="IPR051639">
    <property type="entry name" value="BCD1"/>
</dbReference>
<keyword evidence="1" id="KW-0479">Metal-binding</keyword>
<dbReference type="EMBL" id="KZ667160">
    <property type="protein sequence ID" value="PPR92035.1"/>
    <property type="molecule type" value="Genomic_DNA"/>
</dbReference>
<evidence type="ECO:0000256" key="2">
    <source>
        <dbReference type="ARBA" id="ARBA00022771"/>
    </source>
</evidence>
<dbReference type="GO" id="GO:0000463">
    <property type="term" value="P:maturation of LSU-rRNA from tricistronic rRNA transcript (SSU-rRNA, 5.8S rRNA, LSU-rRNA)"/>
    <property type="evidence" value="ECO:0007669"/>
    <property type="project" value="TreeGrafter"/>
</dbReference>
<feature type="domain" description="HIT-type" evidence="5">
    <location>
        <begin position="9"/>
        <end position="43"/>
    </location>
</feature>
<evidence type="ECO:0000256" key="1">
    <source>
        <dbReference type="ARBA" id="ARBA00022723"/>
    </source>
</evidence>
<dbReference type="PANTHER" id="PTHR13483:SF3">
    <property type="entry name" value="BOX C_D SNORNA PROTEIN 1"/>
    <property type="match status" value="1"/>
</dbReference>
<accession>A0A2P5WLU3</accession>
<evidence type="ECO:0000259" key="5">
    <source>
        <dbReference type="PROSITE" id="PS51083"/>
    </source>
</evidence>
<dbReference type="CDD" id="cd23023">
    <property type="entry name" value="zf-HIT_BCD1"/>
    <property type="match status" value="1"/>
</dbReference>
<evidence type="ECO:0000313" key="6">
    <source>
        <dbReference type="EMBL" id="PPR92035.1"/>
    </source>
</evidence>
<dbReference type="SUPFAM" id="SSF144232">
    <property type="entry name" value="HIT/MYND zinc finger-like"/>
    <property type="match status" value="1"/>
</dbReference>
<dbReference type="Pfam" id="PF04438">
    <property type="entry name" value="zf-HIT"/>
    <property type="match status" value="1"/>
</dbReference>
<name>A0A2P5WLU3_GOSBA</name>
<dbReference type="GO" id="GO:0000492">
    <property type="term" value="P:box C/D snoRNP assembly"/>
    <property type="evidence" value="ECO:0007669"/>
    <property type="project" value="TreeGrafter"/>
</dbReference>
<dbReference type="InterPro" id="IPR007529">
    <property type="entry name" value="Znf_HIT"/>
</dbReference>
<organism evidence="6 7">
    <name type="scientific">Gossypium barbadense</name>
    <name type="common">Sea Island cotton</name>
    <name type="synonym">Hibiscus barbadensis</name>
    <dbReference type="NCBI Taxonomy" id="3634"/>
    <lineage>
        <taxon>Eukaryota</taxon>
        <taxon>Viridiplantae</taxon>
        <taxon>Streptophyta</taxon>
        <taxon>Embryophyta</taxon>
        <taxon>Tracheophyta</taxon>
        <taxon>Spermatophyta</taxon>
        <taxon>Magnoliopsida</taxon>
        <taxon>eudicotyledons</taxon>
        <taxon>Gunneridae</taxon>
        <taxon>Pentapetalae</taxon>
        <taxon>rosids</taxon>
        <taxon>malvids</taxon>
        <taxon>Malvales</taxon>
        <taxon>Malvaceae</taxon>
        <taxon>Malvoideae</taxon>
        <taxon>Gossypium</taxon>
    </lineage>
</organism>
<dbReference type="PROSITE" id="PS51083">
    <property type="entry name" value="ZF_HIT"/>
    <property type="match status" value="1"/>
</dbReference>
<protein>
    <recommendedName>
        <fullName evidence="5">HIT-type domain-containing protein</fullName>
    </recommendedName>
</protein>
<dbReference type="AlphaFoldDB" id="A0A2P5WLU3"/>
<keyword evidence="2 4" id="KW-0863">Zinc-finger</keyword>
<dbReference type="GO" id="GO:0005634">
    <property type="term" value="C:nucleus"/>
    <property type="evidence" value="ECO:0007669"/>
    <property type="project" value="TreeGrafter"/>
</dbReference>
<gene>
    <name evidence="6" type="ORF">GOBAR_AA28662</name>
</gene>
<evidence type="ECO:0000256" key="4">
    <source>
        <dbReference type="PROSITE-ProRule" id="PRU00453"/>
    </source>
</evidence>
<dbReference type="PANTHER" id="PTHR13483">
    <property type="entry name" value="BOX C_D SNORNA PROTEIN 1-RELATED"/>
    <property type="match status" value="1"/>
</dbReference>
<keyword evidence="3" id="KW-0862">Zinc</keyword>
<dbReference type="Gene3D" id="3.30.60.190">
    <property type="match status" value="1"/>
</dbReference>
<dbReference type="GO" id="GO:0008270">
    <property type="term" value="F:zinc ion binding"/>
    <property type="evidence" value="ECO:0007669"/>
    <property type="project" value="UniProtKB-UniRule"/>
</dbReference>
<evidence type="ECO:0000256" key="3">
    <source>
        <dbReference type="ARBA" id="ARBA00022833"/>
    </source>
</evidence>
<sequence length="127" mass="14389">MEEPKIGDCEECKKKASKYKCPGCCLRTCSLPCVNAHKQRTGCTGKRNITSFVPLSRFDDNLLLSDYNLLEETKRVAESATRIRSSYVNTEPMWDIILVFKLQPLFRKLRTAAASRRLSSCFCSGNV</sequence>
<evidence type="ECO:0000313" key="7">
    <source>
        <dbReference type="Proteomes" id="UP000239757"/>
    </source>
</evidence>
<proteinExistence type="predicted"/>